<gene>
    <name evidence="1" type="ORF">AUP42_16395</name>
</gene>
<reference evidence="1 2" key="1">
    <citation type="submission" date="2015-12" db="EMBL/GenBank/DDBJ databases">
        <title>Genome sequence of Thalassospira lucentensis MCCC 1A02072.</title>
        <authorList>
            <person name="Lu L."/>
            <person name="Lai Q."/>
            <person name="Shao Z."/>
            <person name="Qian P."/>
        </authorList>
    </citation>
    <scope>NUCLEOTIDE SEQUENCE [LARGE SCALE GENOMIC DNA]</scope>
    <source>
        <strain evidence="1 2">MCCC 1A02072</strain>
    </source>
</reference>
<comment type="caution">
    <text evidence="1">The sequence shown here is derived from an EMBL/GenBank/DDBJ whole genome shotgun (WGS) entry which is preliminary data.</text>
</comment>
<dbReference type="AlphaFoldDB" id="A0A154L788"/>
<dbReference type="Proteomes" id="UP000076335">
    <property type="component" value="Unassembled WGS sequence"/>
</dbReference>
<protein>
    <submittedName>
        <fullName evidence="1">Uncharacterized protein</fullName>
    </submittedName>
</protein>
<accession>A0A154L788</accession>
<sequence>MFRSSSLTDDIILFEMVDAQSSADGESYIRALYALSARTEPVILIMLFTGHVEQDHETRKQAALWFRQNRDRLPCFAKGLIQVEPDHEHDHAEEVENSNFARMLPFPLKHAHSFDEAYALAKNWPKT</sequence>
<evidence type="ECO:0000313" key="2">
    <source>
        <dbReference type="Proteomes" id="UP000076335"/>
    </source>
</evidence>
<name>A0A154L788_9PROT</name>
<organism evidence="1 2">
    <name type="scientific">Thalassospira lucentensis</name>
    <dbReference type="NCBI Taxonomy" id="168935"/>
    <lineage>
        <taxon>Bacteria</taxon>
        <taxon>Pseudomonadati</taxon>
        <taxon>Pseudomonadota</taxon>
        <taxon>Alphaproteobacteria</taxon>
        <taxon>Rhodospirillales</taxon>
        <taxon>Thalassospiraceae</taxon>
        <taxon>Thalassospira</taxon>
    </lineage>
</organism>
<dbReference type="EMBL" id="LPVY01000007">
    <property type="protein sequence ID" value="KZB66099.1"/>
    <property type="molecule type" value="Genomic_DNA"/>
</dbReference>
<evidence type="ECO:0000313" key="1">
    <source>
        <dbReference type="EMBL" id="KZB66099.1"/>
    </source>
</evidence>
<dbReference type="OrthoDB" id="8905727at2"/>
<proteinExistence type="predicted"/>